<accession>A0AAN5AKS3</accession>
<evidence type="ECO:0000256" key="3">
    <source>
        <dbReference type="RuleBase" id="RU361153"/>
    </source>
</evidence>
<comment type="caution">
    <text evidence="5">The sequence shown here is derived from an EMBL/GenBank/DDBJ whole genome shotgun (WGS) entry which is preliminary data.</text>
</comment>
<proteinExistence type="inferred from homology"/>
<feature type="domain" description="Glycoside hydrolase family 5" evidence="4">
    <location>
        <begin position="29"/>
        <end position="353"/>
    </location>
</feature>
<dbReference type="InterPro" id="IPR001547">
    <property type="entry name" value="Glyco_hydro_5"/>
</dbReference>
<reference evidence="5 6" key="1">
    <citation type="submission" date="2021-12" db="EMBL/GenBank/DDBJ databases">
        <title>Genome sequencing of bacteria with rrn-lacking chromosome and rrn-plasmid.</title>
        <authorList>
            <person name="Anda M."/>
            <person name="Iwasaki W."/>
        </authorList>
    </citation>
    <scope>NUCLEOTIDE SEQUENCE [LARGE SCALE GENOMIC DNA]</scope>
    <source>
        <strain evidence="5 6">NBRC 15940</strain>
    </source>
</reference>
<dbReference type="Gene3D" id="3.20.20.80">
    <property type="entry name" value="Glycosidases"/>
    <property type="match status" value="1"/>
</dbReference>
<dbReference type="GO" id="GO:0004553">
    <property type="term" value="F:hydrolase activity, hydrolyzing O-glycosyl compounds"/>
    <property type="evidence" value="ECO:0007669"/>
    <property type="project" value="InterPro"/>
</dbReference>
<organism evidence="5 6">
    <name type="scientific">Persicobacter diffluens</name>
    <dbReference type="NCBI Taxonomy" id="981"/>
    <lineage>
        <taxon>Bacteria</taxon>
        <taxon>Pseudomonadati</taxon>
        <taxon>Bacteroidota</taxon>
        <taxon>Cytophagia</taxon>
        <taxon>Cytophagales</taxon>
        <taxon>Persicobacteraceae</taxon>
        <taxon>Persicobacter</taxon>
    </lineage>
</organism>
<gene>
    <name evidence="5" type="ORF">PEDI_30060</name>
</gene>
<dbReference type="Proteomes" id="UP001310022">
    <property type="component" value="Unassembled WGS sequence"/>
</dbReference>
<dbReference type="EMBL" id="BQKE01000002">
    <property type="protein sequence ID" value="GJM62454.1"/>
    <property type="molecule type" value="Genomic_DNA"/>
</dbReference>
<name>A0AAN5AKS3_9BACT</name>
<evidence type="ECO:0000259" key="4">
    <source>
        <dbReference type="Pfam" id="PF00150"/>
    </source>
</evidence>
<evidence type="ECO:0000256" key="2">
    <source>
        <dbReference type="ARBA" id="ARBA00023295"/>
    </source>
</evidence>
<dbReference type="AlphaFoldDB" id="A0AAN5AKS3"/>
<keyword evidence="6" id="KW-1185">Reference proteome</keyword>
<dbReference type="GO" id="GO:0000272">
    <property type="term" value="P:polysaccharide catabolic process"/>
    <property type="evidence" value="ECO:0007669"/>
    <property type="project" value="InterPro"/>
</dbReference>
<evidence type="ECO:0000256" key="1">
    <source>
        <dbReference type="ARBA" id="ARBA00022801"/>
    </source>
</evidence>
<dbReference type="Pfam" id="PF00150">
    <property type="entry name" value="Cellulase"/>
    <property type="match status" value="1"/>
</dbReference>
<keyword evidence="2 3" id="KW-0326">Glycosidase</keyword>
<dbReference type="SUPFAM" id="SSF51445">
    <property type="entry name" value="(Trans)glycosidases"/>
    <property type="match status" value="1"/>
</dbReference>
<sequence length="507" mass="58135">MQACSSNIPQGSLVTIAPENISCDQYIGNGVQWSAYPHADSEDAQWGALMDNPAKWDTLYQRLDYMQPQFIRVMDQANWRYYEGLDAAGMPIVNFDRPEMMALYRLLDYCQSRNITVVIGEWGTPHHMHEVEKKEARLDGADDPRWTKMIIQYLNHLIHEKGYTCLKYYNLINEPNGDWASTLGNFREWQQGVKALDQSLRQAGLKHQIKIAGPGSVPHYTYPEYKEEYSGKDWVKMSTEQLDQQLGAYEIHAYLPAEEVRKGKAVEFTHFDQDFPLTQAKGKPFFVGEIGLKEEWGTPAYHENIERAKQDPHTAPEDSQMSVYDYQYGVDMTDAVIQYMNAGGAGMIAWDVDDAMHTYGDLGNKNQLKRWGFWNILGTEICDNPADEAIRPWYYPWSWSCKYFPANTTILKPEFENIEGLRITAGKFKEDYSVLLANNCEQSHALHLEIPSMHKKTDFRIHQYVRAHPTTEKAEITAKTLAKVKPADGIAIEIPAKSVMVLTTFKD</sequence>
<protein>
    <recommendedName>
        <fullName evidence="4">Glycoside hydrolase family 5 domain-containing protein</fullName>
    </recommendedName>
</protein>
<keyword evidence="1 3" id="KW-0378">Hydrolase</keyword>
<evidence type="ECO:0000313" key="6">
    <source>
        <dbReference type="Proteomes" id="UP001310022"/>
    </source>
</evidence>
<comment type="similarity">
    <text evidence="3">Belongs to the glycosyl hydrolase 5 (cellulase A) family.</text>
</comment>
<evidence type="ECO:0000313" key="5">
    <source>
        <dbReference type="EMBL" id="GJM62454.1"/>
    </source>
</evidence>
<dbReference type="InterPro" id="IPR017853">
    <property type="entry name" value="GH"/>
</dbReference>